<evidence type="ECO:0000313" key="3">
    <source>
        <dbReference type="EMBL" id="VTZ71664.1"/>
    </source>
</evidence>
<protein>
    <submittedName>
        <fullName evidence="3">Lysophospholipase, putative</fullName>
    </submittedName>
</protein>
<dbReference type="VEuPathDB" id="PlasmoDB:Py17XNL_000202602"/>
<accession>A0A078K5Y6</accession>
<feature type="domain" description="Serine aminopeptidase S33" evidence="1">
    <location>
        <begin position="270"/>
        <end position="412"/>
    </location>
</feature>
<dbReference type="GeneID" id="3807420"/>
<dbReference type="OrthoDB" id="369929at2759"/>
<proteinExistence type="predicted"/>
<reference evidence="2" key="3">
    <citation type="submission" date="2014-05" db="EMBL/GenBank/DDBJ databases">
        <authorList>
            <person name="Aslett A.Martin."/>
            <person name="De Silva Nishadi"/>
        </authorList>
    </citation>
    <scope>NUCLEOTIDE SEQUENCE</scope>
    <source>
        <strain evidence="2">YM</strain>
    </source>
</reference>
<dbReference type="Proteomes" id="UP000072874">
    <property type="component" value="Chromosome 2"/>
</dbReference>
<dbReference type="Proteomes" id="UP000072904">
    <property type="component" value="Chromosome 2"/>
</dbReference>
<dbReference type="InterPro" id="IPR006494">
    <property type="entry name" value="PST_A"/>
</dbReference>
<dbReference type="Pfam" id="PF12146">
    <property type="entry name" value="Hydrolase_4"/>
    <property type="match status" value="2"/>
</dbReference>
<reference evidence="3" key="4">
    <citation type="submission" date="2019-05" db="EMBL/GenBank/DDBJ databases">
        <authorList>
            <consortium name="Pathogen Informatics"/>
        </authorList>
    </citation>
    <scope>NUCLEOTIDE SEQUENCE</scope>
    <source>
        <strain evidence="3">17X</strain>
    </source>
</reference>
<reference evidence="4 5" key="1">
    <citation type="journal article" date="2014" name="BMC Biol.">
        <title>A comprehensive evaluation of rodent malaria parasite genomes and gene expression.</title>
        <authorList>
            <person name="Otto T.D."/>
            <person name="Bohme U."/>
            <person name="Jackson A.P."/>
            <person name="Hunt M."/>
            <person name="Franke-Fayard B."/>
            <person name="Hoeijmakers W.A."/>
            <person name="Religa A.A."/>
            <person name="Robertson L."/>
            <person name="Sanders M."/>
            <person name="Ogun S.A."/>
            <person name="Cunningham D."/>
            <person name="Erhart A."/>
            <person name="Billker O."/>
            <person name="Khan S.M."/>
            <person name="Stunnenberg H.G."/>
            <person name="Langhorne J."/>
            <person name="Holder A.A."/>
            <person name="Waters A.P."/>
            <person name="Newbold C.I."/>
            <person name="Pain A."/>
            <person name="Berriman M."/>
            <person name="Janse C.J."/>
        </authorList>
    </citation>
    <scope>NUCLEOTIDE SEQUENCE [LARGE SCALE GENOMIC DNA]</scope>
    <source>
        <strain evidence="3 4">17X</strain>
        <strain evidence="2 5">YM</strain>
    </source>
</reference>
<reference evidence="3" key="2">
    <citation type="submission" date="2014-05" db="EMBL/GenBank/DDBJ databases">
        <authorList>
            <person name="Aslett M.A."/>
            <person name="De Silva N."/>
        </authorList>
    </citation>
    <scope>NUCLEOTIDE SEQUENCE</scope>
    <source>
        <strain evidence="3">17X</strain>
    </source>
</reference>
<dbReference type="PANTHER" id="PTHR11614">
    <property type="entry name" value="PHOSPHOLIPASE-RELATED"/>
    <property type="match status" value="1"/>
</dbReference>
<dbReference type="InterPro" id="IPR051044">
    <property type="entry name" value="MAG_DAG_Lipase"/>
</dbReference>
<dbReference type="EMBL" id="LM993656">
    <property type="protein sequence ID" value="VTZ71664.1"/>
    <property type="molecule type" value="Genomic_DNA"/>
</dbReference>
<dbReference type="InterPro" id="IPR029058">
    <property type="entry name" value="AB_hydrolase_fold"/>
</dbReference>
<gene>
    <name evidence="3" type="ORF">PY17X_0202600</name>
    <name evidence="2" type="ORF">PYYM_0204200</name>
</gene>
<dbReference type="NCBIfam" id="TIGR01607">
    <property type="entry name" value="PST-A"/>
    <property type="match status" value="1"/>
</dbReference>
<dbReference type="VEuPathDB" id="PlasmoDB:PY17X_0202600"/>
<dbReference type="InterPro" id="IPR022742">
    <property type="entry name" value="Hydrolase_4"/>
</dbReference>
<dbReference type="SUPFAM" id="SSF53474">
    <property type="entry name" value="alpha/beta-Hydrolases"/>
    <property type="match status" value="1"/>
</dbReference>
<dbReference type="RefSeq" id="XP_730117.1">
    <property type="nucleotide sequence ID" value="XM_725024.1"/>
</dbReference>
<dbReference type="Gene3D" id="3.40.50.1820">
    <property type="entry name" value="alpha/beta hydrolase"/>
    <property type="match status" value="2"/>
</dbReference>
<dbReference type="KEGG" id="pyo:PY17X_0202600"/>
<dbReference type="AlphaFoldDB" id="A0A078K5Y6"/>
<sequence length="465" mass="53119">MEQIELNNDGLRNTKCKLDGNPKTDWLRNKNGLLLKTYGWIVKNAIGIVLLIHGLKSHARLTYMKINLKMTNKNKSLVVDSNNYYIYKDSWIENFNKKGYSVYALDLQGHGESQAWGNIKGNFSSFDDLVDDVIQYMNKIHDEISNDNQTDDESTHIVTTKKKRLPMYIIGHSLGGGIALRILQLLKKEQKDKINSEDANDNNMIEDIINDMDNSNDHAIGNMNNTHLITNSNDYDSDKSCASTSSTTNAIDGPSDKDEGCYNYLDKFNIKGCVTLSGMMRFKTIFDFGNNLIERFYLPAVDIMSRVAPHVLISSEIGYKRSKYVDNICKHDKFRNNSGIKFKCMYEVIKASITLNYNINYMPTNVPLLFVHSKDDSICHYQGVISFHNQANVSKKKLHIVNGMNHAITVEQGNEQILKKILEWISNLKRDDEIEDEINEINAEIEGEIEGEIEDEIEDETKNEI</sequence>
<evidence type="ECO:0000313" key="5">
    <source>
        <dbReference type="Proteomes" id="UP000072904"/>
    </source>
</evidence>
<evidence type="ECO:0000313" key="4">
    <source>
        <dbReference type="Proteomes" id="UP000072874"/>
    </source>
</evidence>
<feature type="domain" description="Serine aminopeptidase S33" evidence="1">
    <location>
        <begin position="91"/>
        <end position="186"/>
    </location>
</feature>
<name>A0A078K5Y6_PLAYE</name>
<dbReference type="VEuPathDB" id="PlasmoDB:PYYM_0204200"/>
<evidence type="ECO:0000313" key="2">
    <source>
        <dbReference type="EMBL" id="CDU16040.1"/>
    </source>
</evidence>
<dbReference type="EMBL" id="LK934630">
    <property type="protein sequence ID" value="CDU16040.1"/>
    <property type="molecule type" value="Genomic_DNA"/>
</dbReference>
<organism evidence="3 4">
    <name type="scientific">Plasmodium yoelii</name>
    <dbReference type="NCBI Taxonomy" id="5861"/>
    <lineage>
        <taxon>Eukaryota</taxon>
        <taxon>Sar</taxon>
        <taxon>Alveolata</taxon>
        <taxon>Apicomplexa</taxon>
        <taxon>Aconoidasida</taxon>
        <taxon>Haemosporida</taxon>
        <taxon>Plasmodiidae</taxon>
        <taxon>Plasmodium</taxon>
        <taxon>Plasmodium (Vinckeia)</taxon>
    </lineage>
</organism>
<dbReference type="VEuPathDB" id="PlasmoDB:PY02247"/>
<dbReference type="OMA" id="DDSICHY"/>
<evidence type="ECO:0000259" key="1">
    <source>
        <dbReference type="Pfam" id="PF12146"/>
    </source>
</evidence>